<proteinExistence type="inferred from homology"/>
<dbReference type="Gene3D" id="1.10.3720.10">
    <property type="entry name" value="MetI-like"/>
    <property type="match status" value="1"/>
</dbReference>
<keyword evidence="2 7" id="KW-0813">Transport</keyword>
<dbReference type="Pfam" id="PF00528">
    <property type="entry name" value="BPD_transp_1"/>
    <property type="match status" value="1"/>
</dbReference>
<dbReference type="InterPro" id="IPR050901">
    <property type="entry name" value="BP-dep_ABC_trans_perm"/>
</dbReference>
<feature type="transmembrane region" description="Helical" evidence="7">
    <location>
        <begin position="291"/>
        <end position="312"/>
    </location>
</feature>
<dbReference type="RefSeq" id="WP_007078401.1">
    <property type="nucleotide sequence ID" value="NZ_CM001024.1"/>
</dbReference>
<gene>
    <name evidence="9" type="ORF">HMPREF0063_11380</name>
</gene>
<comment type="subcellular location">
    <subcellularLocation>
        <location evidence="1 7">Cell membrane</location>
        <topology evidence="1 7">Multi-pass membrane protein</topology>
    </subcellularLocation>
</comment>
<feature type="transmembrane region" description="Helical" evidence="7">
    <location>
        <begin position="9"/>
        <end position="30"/>
    </location>
</feature>
<feature type="transmembrane region" description="Helical" evidence="7">
    <location>
        <begin position="36"/>
        <end position="55"/>
    </location>
</feature>
<dbReference type="PROSITE" id="PS50928">
    <property type="entry name" value="ABC_TM1"/>
    <property type="match status" value="1"/>
</dbReference>
<keyword evidence="10" id="KW-1185">Reference proteome</keyword>
<evidence type="ECO:0000256" key="2">
    <source>
        <dbReference type="ARBA" id="ARBA00022448"/>
    </source>
</evidence>
<feature type="domain" description="ABC transmembrane type-1" evidence="8">
    <location>
        <begin position="122"/>
        <end position="312"/>
    </location>
</feature>
<dbReference type="OrthoDB" id="3743035at2"/>
<dbReference type="PANTHER" id="PTHR32243:SF18">
    <property type="entry name" value="INNER MEMBRANE ABC TRANSPORTER PERMEASE PROTEIN YCJP"/>
    <property type="match status" value="1"/>
</dbReference>
<keyword evidence="6 7" id="KW-0472">Membrane</keyword>
<comment type="similarity">
    <text evidence="7">Belongs to the binding-protein-dependent transport system permease family.</text>
</comment>
<dbReference type="eggNOG" id="COG0395">
    <property type="taxonomic scope" value="Bacteria"/>
</dbReference>
<keyword evidence="5 7" id="KW-1133">Transmembrane helix</keyword>
<evidence type="ECO:0000256" key="1">
    <source>
        <dbReference type="ARBA" id="ARBA00004651"/>
    </source>
</evidence>
<feature type="transmembrane region" description="Helical" evidence="7">
    <location>
        <begin position="234"/>
        <end position="259"/>
    </location>
</feature>
<feature type="transmembrane region" description="Helical" evidence="7">
    <location>
        <begin position="121"/>
        <end position="148"/>
    </location>
</feature>
<keyword evidence="3" id="KW-1003">Cell membrane</keyword>
<evidence type="ECO:0000256" key="4">
    <source>
        <dbReference type="ARBA" id="ARBA00022692"/>
    </source>
</evidence>
<evidence type="ECO:0000256" key="3">
    <source>
        <dbReference type="ARBA" id="ARBA00022475"/>
    </source>
</evidence>
<dbReference type="SUPFAM" id="SSF161098">
    <property type="entry name" value="MetI-like"/>
    <property type="match status" value="1"/>
</dbReference>
<dbReference type="InterPro" id="IPR000515">
    <property type="entry name" value="MetI-like"/>
</dbReference>
<evidence type="ECO:0000256" key="7">
    <source>
        <dbReference type="RuleBase" id="RU363032"/>
    </source>
</evidence>
<dbReference type="EMBL" id="ACLF03000004">
    <property type="protein sequence ID" value="EFQ83717.1"/>
    <property type="molecule type" value="Genomic_DNA"/>
</dbReference>
<reference evidence="9" key="1">
    <citation type="submission" date="2010-08" db="EMBL/GenBank/DDBJ databases">
        <authorList>
            <person name="Muzny D."/>
            <person name="Qin X."/>
            <person name="Buhay C."/>
            <person name="Dugan-Rocha S."/>
            <person name="Ding Y."/>
            <person name="Chen G."/>
            <person name="Hawes A."/>
            <person name="Holder M."/>
            <person name="Jhangiani S."/>
            <person name="Johnson A."/>
            <person name="Khan Z."/>
            <person name="Li Z."/>
            <person name="Liu W."/>
            <person name="Liu X."/>
            <person name="Perez L."/>
            <person name="Shen H."/>
            <person name="Wang Q."/>
            <person name="Watt J."/>
            <person name="Xi L."/>
            <person name="Xin Y."/>
            <person name="Zhou J."/>
            <person name="Deng J."/>
            <person name="Jiang H."/>
            <person name="Liu Y."/>
            <person name="Qu J."/>
            <person name="Song X.-Z."/>
            <person name="Zhang L."/>
            <person name="Villasana D."/>
            <person name="Johnson A."/>
            <person name="Liu J."/>
            <person name="Liyanage D."/>
            <person name="Lorensuhewa L."/>
            <person name="Robinson T."/>
            <person name="Song A."/>
            <person name="Song B.-B."/>
            <person name="Dinh H."/>
            <person name="Thornton R."/>
            <person name="Coyle M."/>
            <person name="Francisco L."/>
            <person name="Jackson L."/>
            <person name="Javaid M."/>
            <person name="Korchina V."/>
            <person name="Kovar C."/>
            <person name="Mata R."/>
            <person name="Mathew T."/>
            <person name="Ngo R."/>
            <person name="Nguyen L."/>
            <person name="Nguyen N."/>
            <person name="Okwuonu G."/>
            <person name="Ongeri F."/>
            <person name="Pham C."/>
            <person name="Simmons D."/>
            <person name="Wilczek-Boney K."/>
            <person name="Hale W."/>
            <person name="Jakkamsetti A."/>
            <person name="Pham P."/>
            <person name="Ruth R."/>
            <person name="San Lucas F."/>
            <person name="Warren J."/>
            <person name="Zhang J."/>
            <person name="Zhao Z."/>
            <person name="Zhou C."/>
            <person name="Zhu D."/>
            <person name="Lee S."/>
            <person name="Bess C."/>
            <person name="Blankenburg K."/>
            <person name="Forbes L."/>
            <person name="Fu Q."/>
            <person name="Gubbala S."/>
            <person name="Hirani K."/>
            <person name="Jayaseelan J.C."/>
            <person name="Lara F."/>
            <person name="Munidasa M."/>
            <person name="Palculict T."/>
            <person name="Patil S."/>
            <person name="Pu L.-L."/>
            <person name="Saada N."/>
            <person name="Tang L."/>
            <person name="Weissenberger G."/>
            <person name="Zhu Y."/>
            <person name="Hemphill L."/>
            <person name="Shang Y."/>
            <person name="Youmans B."/>
            <person name="Ayvaz T."/>
            <person name="Ross M."/>
            <person name="Santibanez J."/>
            <person name="Aqrawi P."/>
            <person name="Gross S."/>
            <person name="Joshi V."/>
            <person name="Fowler G."/>
            <person name="Nazareth L."/>
            <person name="Reid J."/>
            <person name="Worley K."/>
            <person name="Petrosino J."/>
            <person name="Highlander S."/>
            <person name="Gibbs R."/>
        </authorList>
    </citation>
    <scope>NUCLEOTIDE SEQUENCE [LARGE SCALE GENOMIC DNA]</scope>
    <source>
        <strain evidence="9">DSM 15272</strain>
    </source>
</reference>
<dbReference type="PANTHER" id="PTHR32243">
    <property type="entry name" value="MALTOSE TRANSPORT SYSTEM PERMEASE-RELATED"/>
    <property type="match status" value="1"/>
</dbReference>
<evidence type="ECO:0000256" key="6">
    <source>
        <dbReference type="ARBA" id="ARBA00023136"/>
    </source>
</evidence>
<dbReference type="AlphaFoldDB" id="E2SBH1"/>
<dbReference type="Proteomes" id="UP000003111">
    <property type="component" value="Unassembled WGS sequence"/>
</dbReference>
<dbReference type="GO" id="GO:0055085">
    <property type="term" value="P:transmembrane transport"/>
    <property type="evidence" value="ECO:0007669"/>
    <property type="project" value="InterPro"/>
</dbReference>
<evidence type="ECO:0000259" key="8">
    <source>
        <dbReference type="PROSITE" id="PS50928"/>
    </source>
</evidence>
<dbReference type="GO" id="GO:0005886">
    <property type="term" value="C:plasma membrane"/>
    <property type="evidence" value="ECO:0007669"/>
    <property type="project" value="UniProtKB-SubCell"/>
</dbReference>
<organism evidence="9 10">
    <name type="scientific">Aeromicrobium marinum DSM 15272</name>
    <dbReference type="NCBI Taxonomy" id="585531"/>
    <lineage>
        <taxon>Bacteria</taxon>
        <taxon>Bacillati</taxon>
        <taxon>Actinomycetota</taxon>
        <taxon>Actinomycetes</taxon>
        <taxon>Propionibacteriales</taxon>
        <taxon>Nocardioidaceae</taxon>
        <taxon>Aeromicrobium</taxon>
    </lineage>
</organism>
<name>E2SBH1_9ACTN</name>
<feature type="transmembrane region" description="Helical" evidence="7">
    <location>
        <begin position="62"/>
        <end position="85"/>
    </location>
</feature>
<dbReference type="InterPro" id="IPR035906">
    <property type="entry name" value="MetI-like_sf"/>
</dbReference>
<dbReference type="HOGENOM" id="CLU_856951_0_0_11"/>
<accession>E2SBH1</accession>
<feature type="transmembrane region" description="Helical" evidence="7">
    <location>
        <begin position="160"/>
        <end position="177"/>
    </location>
</feature>
<sequence length="324" mass="33586">MTPTVRSRLLAAGVAFLAGFGLANYAIFRVPPPDQWLWVGFAAVLIATSAWAVVISDSPRPVSVWAVIGLEFFTLLTLVPLLWVVTLAVTPGDAVPTALVPEGWDLSAFSDLRQSADLRGAALTSVLAAALATAVAIPVGLAAAVGLFRSGSRAARWSRVAVAGLLMAPLVVLAVAAEDLAVRAELVDRVWVVGVAQSVITVPLATWMFVRLLRSSPWNLVEAARADGARRRTVLLRVWLPSAGPSVLVVALTVFVVAAQDLVLGAALTASPGSATLPSALLSLPVAPESVSLAAAAGLVWLVPTALALVVLSRPLTRLLGRSS</sequence>
<feature type="transmembrane region" description="Helical" evidence="7">
    <location>
        <begin position="189"/>
        <end position="213"/>
    </location>
</feature>
<evidence type="ECO:0000313" key="9">
    <source>
        <dbReference type="EMBL" id="EFQ83717.1"/>
    </source>
</evidence>
<evidence type="ECO:0000256" key="5">
    <source>
        <dbReference type="ARBA" id="ARBA00022989"/>
    </source>
</evidence>
<dbReference type="STRING" id="585531.HMPREF0063_11380"/>
<comment type="caution">
    <text evidence="9">The sequence shown here is derived from an EMBL/GenBank/DDBJ whole genome shotgun (WGS) entry which is preliminary data.</text>
</comment>
<evidence type="ECO:0000313" key="10">
    <source>
        <dbReference type="Proteomes" id="UP000003111"/>
    </source>
</evidence>
<protein>
    <submittedName>
        <fullName evidence="9">ABC transporter, permease protein</fullName>
    </submittedName>
</protein>
<keyword evidence="4 7" id="KW-0812">Transmembrane</keyword>